<evidence type="ECO:0000313" key="1">
    <source>
        <dbReference type="EMBL" id="MEU7291748.1"/>
    </source>
</evidence>
<name>A0ABV3CNH4_STREX</name>
<organism evidence="1 2">
    <name type="scientific">Streptomyces exfoliatus</name>
    <name type="common">Streptomyces hydrogenans</name>
    <dbReference type="NCBI Taxonomy" id="1905"/>
    <lineage>
        <taxon>Bacteria</taxon>
        <taxon>Bacillati</taxon>
        <taxon>Actinomycetota</taxon>
        <taxon>Actinomycetes</taxon>
        <taxon>Kitasatosporales</taxon>
        <taxon>Streptomycetaceae</taxon>
        <taxon>Streptomyces</taxon>
    </lineage>
</organism>
<protein>
    <submittedName>
        <fullName evidence="1">Uncharacterized protein</fullName>
    </submittedName>
</protein>
<keyword evidence="2" id="KW-1185">Reference proteome</keyword>
<dbReference type="EMBL" id="JBEZAM010000001">
    <property type="protein sequence ID" value="MEU7291748.1"/>
    <property type="molecule type" value="Genomic_DNA"/>
</dbReference>
<reference evidence="1 2" key="1">
    <citation type="submission" date="2024-06" db="EMBL/GenBank/DDBJ databases">
        <title>The Natural Products Discovery Center: Release of the First 8490 Sequenced Strains for Exploring Actinobacteria Biosynthetic Diversity.</title>
        <authorList>
            <person name="Kalkreuter E."/>
            <person name="Kautsar S.A."/>
            <person name="Yang D."/>
            <person name="Bader C.D."/>
            <person name="Teijaro C.N."/>
            <person name="Fluegel L."/>
            <person name="Davis C.M."/>
            <person name="Simpson J.R."/>
            <person name="Lauterbach L."/>
            <person name="Steele A.D."/>
            <person name="Gui C."/>
            <person name="Meng S."/>
            <person name="Li G."/>
            <person name="Viehrig K."/>
            <person name="Ye F."/>
            <person name="Su P."/>
            <person name="Kiefer A.F."/>
            <person name="Nichols A."/>
            <person name="Cepeda A.J."/>
            <person name="Yan W."/>
            <person name="Fan B."/>
            <person name="Jiang Y."/>
            <person name="Adhikari A."/>
            <person name="Zheng C.-J."/>
            <person name="Schuster L."/>
            <person name="Cowan T.M."/>
            <person name="Smanski M.J."/>
            <person name="Chevrette M.G."/>
            <person name="De Carvalho L.P.S."/>
            <person name="Shen B."/>
        </authorList>
    </citation>
    <scope>NUCLEOTIDE SEQUENCE [LARGE SCALE GENOMIC DNA]</scope>
    <source>
        <strain evidence="1 2">NPDC045705</strain>
    </source>
</reference>
<proteinExistence type="predicted"/>
<dbReference type="RefSeq" id="WP_359202893.1">
    <property type="nucleotide sequence ID" value="NZ_JBEZAM010000001.1"/>
</dbReference>
<sequence>MFNRIRRAVSRTSERYLPKGRRRRALTPARSTVVHLGRSDWLPLLAGQHRDRTDVLVGEETALVRPYVLACEERARRRSAAVPQELFATHTWFAPAEVV</sequence>
<dbReference type="Proteomes" id="UP001551210">
    <property type="component" value="Unassembled WGS sequence"/>
</dbReference>
<accession>A0ABV3CNH4</accession>
<evidence type="ECO:0000313" key="2">
    <source>
        <dbReference type="Proteomes" id="UP001551210"/>
    </source>
</evidence>
<comment type="caution">
    <text evidence="1">The sequence shown here is derived from an EMBL/GenBank/DDBJ whole genome shotgun (WGS) entry which is preliminary data.</text>
</comment>
<gene>
    <name evidence="1" type="ORF">AB0A76_00865</name>
</gene>